<evidence type="ECO:0000256" key="1">
    <source>
        <dbReference type="SAM" id="SignalP"/>
    </source>
</evidence>
<dbReference type="AlphaFoldDB" id="A0A0H2N0Q7"/>
<keyword evidence="1" id="KW-0732">Signal</keyword>
<sequence length="136" mass="14678">MVSSLKIFTSIALCLSLLSGCFDAGGATSANYSDDIDAVRDYVADGQSNDDLIGELAGRHGKVTWLAGPWDDKQSDQLILVSASIRKKLDNADRELTLLYRYDRTSHDVVLDKVLLDGQVQSVVGGAVAMLAMKLE</sequence>
<dbReference type="PROSITE" id="PS51257">
    <property type="entry name" value="PROKAR_LIPOPROTEIN"/>
    <property type="match status" value="1"/>
</dbReference>
<dbReference type="Proteomes" id="UP000035444">
    <property type="component" value="Unassembled WGS sequence"/>
</dbReference>
<name>A0A0H2N0Q7_9PROT</name>
<dbReference type="EMBL" id="LAQL01000002">
    <property type="protein sequence ID" value="KLN62470.1"/>
    <property type="molecule type" value="Genomic_DNA"/>
</dbReference>
<feature type="chain" id="PRO_5002597512" description="Lipoprotein" evidence="1">
    <location>
        <begin position="25"/>
        <end position="136"/>
    </location>
</feature>
<reference evidence="2 3" key="1">
    <citation type="submission" date="2015-03" db="EMBL/GenBank/DDBJ databases">
        <title>Genome Sequence of Kiloniella spongiae MEBiC09566, isolated from a marine sponge.</title>
        <authorList>
            <person name="Shao Z."/>
            <person name="Wang L."/>
            <person name="Li X."/>
        </authorList>
    </citation>
    <scope>NUCLEOTIDE SEQUENCE [LARGE SCALE GENOMIC DNA]</scope>
    <source>
        <strain evidence="2 3">MEBiC09566</strain>
    </source>
</reference>
<evidence type="ECO:0000313" key="3">
    <source>
        <dbReference type="Proteomes" id="UP000035444"/>
    </source>
</evidence>
<organism evidence="2 3">
    <name type="scientific">Kiloniella spongiae</name>
    <dbReference type="NCBI Taxonomy" id="1489064"/>
    <lineage>
        <taxon>Bacteria</taxon>
        <taxon>Pseudomonadati</taxon>
        <taxon>Pseudomonadota</taxon>
        <taxon>Alphaproteobacteria</taxon>
        <taxon>Rhodospirillales</taxon>
        <taxon>Kiloniellaceae</taxon>
        <taxon>Kiloniella</taxon>
    </lineage>
</organism>
<gene>
    <name evidence="2" type="ORF">WH96_02945</name>
</gene>
<feature type="signal peptide" evidence="1">
    <location>
        <begin position="1"/>
        <end position="24"/>
    </location>
</feature>
<dbReference type="PATRIC" id="fig|1489064.4.peg.1518"/>
<accession>A0A0H2N0Q7</accession>
<proteinExistence type="predicted"/>
<keyword evidence="3" id="KW-1185">Reference proteome</keyword>
<protein>
    <recommendedName>
        <fullName evidence="4">Lipoprotein</fullName>
    </recommendedName>
</protein>
<comment type="caution">
    <text evidence="2">The sequence shown here is derived from an EMBL/GenBank/DDBJ whole genome shotgun (WGS) entry which is preliminary data.</text>
</comment>
<evidence type="ECO:0008006" key="4">
    <source>
        <dbReference type="Google" id="ProtNLM"/>
    </source>
</evidence>
<evidence type="ECO:0000313" key="2">
    <source>
        <dbReference type="EMBL" id="KLN62470.1"/>
    </source>
</evidence>
<dbReference type="STRING" id="1489064.WH96_02945"/>